<evidence type="ECO:0000313" key="2">
    <source>
        <dbReference type="Proteomes" id="UP001497480"/>
    </source>
</evidence>
<name>A0AAV1WFQ8_LUPLU</name>
<proteinExistence type="predicted"/>
<comment type="caution">
    <text evidence="1">The sequence shown here is derived from an EMBL/GenBank/DDBJ whole genome shotgun (WGS) entry which is preliminary data.</text>
</comment>
<evidence type="ECO:0000313" key="1">
    <source>
        <dbReference type="EMBL" id="CAL0308169.1"/>
    </source>
</evidence>
<reference evidence="1 2" key="1">
    <citation type="submission" date="2024-03" db="EMBL/GenBank/DDBJ databases">
        <authorList>
            <person name="Martinez-Hernandez J."/>
        </authorList>
    </citation>
    <scope>NUCLEOTIDE SEQUENCE [LARGE SCALE GENOMIC DNA]</scope>
</reference>
<organism evidence="1 2">
    <name type="scientific">Lupinus luteus</name>
    <name type="common">European yellow lupine</name>
    <dbReference type="NCBI Taxonomy" id="3873"/>
    <lineage>
        <taxon>Eukaryota</taxon>
        <taxon>Viridiplantae</taxon>
        <taxon>Streptophyta</taxon>
        <taxon>Embryophyta</taxon>
        <taxon>Tracheophyta</taxon>
        <taxon>Spermatophyta</taxon>
        <taxon>Magnoliopsida</taxon>
        <taxon>eudicotyledons</taxon>
        <taxon>Gunneridae</taxon>
        <taxon>Pentapetalae</taxon>
        <taxon>rosids</taxon>
        <taxon>fabids</taxon>
        <taxon>Fabales</taxon>
        <taxon>Fabaceae</taxon>
        <taxon>Papilionoideae</taxon>
        <taxon>50 kb inversion clade</taxon>
        <taxon>genistoids sensu lato</taxon>
        <taxon>core genistoids</taxon>
        <taxon>Genisteae</taxon>
        <taxon>Lupinus</taxon>
    </lineage>
</organism>
<gene>
    <name evidence="1" type="ORF">LLUT_LOCUS9229</name>
</gene>
<dbReference type="EMBL" id="CAXHTB010000006">
    <property type="protein sequence ID" value="CAL0308169.1"/>
    <property type="molecule type" value="Genomic_DNA"/>
</dbReference>
<sequence>MRLHLLPATMKSLTKKKKRTMIAHEGFRFKTEGIKVKRRRTEIHGLSTMVFGKMETIYTFDRYVAQGTGILQPHSLIDELENVVVRIKQHWILKLAPLPKSSSLHSFGHIGVGDNFHLSSPI</sequence>
<accession>A0AAV1WFQ8</accession>
<dbReference type="Proteomes" id="UP001497480">
    <property type="component" value="Unassembled WGS sequence"/>
</dbReference>
<keyword evidence="2" id="KW-1185">Reference proteome</keyword>
<dbReference type="AlphaFoldDB" id="A0AAV1WFQ8"/>
<protein>
    <submittedName>
        <fullName evidence="1">Uncharacterized protein</fullName>
    </submittedName>
</protein>